<dbReference type="OMA" id="MGHGKIN"/>
<dbReference type="Proteomes" id="UP001652626">
    <property type="component" value="Chromosome 5"/>
</dbReference>
<evidence type="ECO:0000313" key="3">
    <source>
        <dbReference type="RefSeq" id="XP_026485000.2"/>
    </source>
</evidence>
<dbReference type="RefSeq" id="XP_026485000.2">
    <property type="nucleotide sequence ID" value="XM_026629215.2"/>
</dbReference>
<dbReference type="GeneID" id="113392675"/>
<keyword evidence="2" id="KW-1185">Reference proteome</keyword>
<dbReference type="InterPro" id="IPR010562">
    <property type="entry name" value="Haemolymph_juvenile_hormone-bd"/>
</dbReference>
<gene>
    <name evidence="3" type="primary">LOC113392675</name>
</gene>
<accession>A0A8B8HKE3</accession>
<proteinExistence type="predicted"/>
<reference evidence="3" key="1">
    <citation type="submission" date="2025-08" db="UniProtKB">
        <authorList>
            <consortium name="RefSeq"/>
        </authorList>
    </citation>
    <scope>IDENTIFICATION</scope>
    <source>
        <tissue evidence="3">Whole body</tissue>
    </source>
</reference>
<dbReference type="Gene3D" id="3.15.10.30">
    <property type="entry name" value="Haemolymph juvenile hormone binding protein"/>
    <property type="match status" value="1"/>
</dbReference>
<evidence type="ECO:0000256" key="1">
    <source>
        <dbReference type="SAM" id="SignalP"/>
    </source>
</evidence>
<dbReference type="SMART" id="SM00700">
    <property type="entry name" value="JHBP"/>
    <property type="match status" value="1"/>
</dbReference>
<name>A0A8B8HKE3_VANTA</name>
<organism evidence="2 3">
    <name type="scientific">Vanessa tameamea</name>
    <name type="common">Kamehameha butterfly</name>
    <dbReference type="NCBI Taxonomy" id="334116"/>
    <lineage>
        <taxon>Eukaryota</taxon>
        <taxon>Metazoa</taxon>
        <taxon>Ecdysozoa</taxon>
        <taxon>Arthropoda</taxon>
        <taxon>Hexapoda</taxon>
        <taxon>Insecta</taxon>
        <taxon>Pterygota</taxon>
        <taxon>Neoptera</taxon>
        <taxon>Endopterygota</taxon>
        <taxon>Lepidoptera</taxon>
        <taxon>Glossata</taxon>
        <taxon>Ditrysia</taxon>
        <taxon>Papilionoidea</taxon>
        <taxon>Nymphalidae</taxon>
        <taxon>Nymphalinae</taxon>
        <taxon>Vanessa</taxon>
    </lineage>
</organism>
<dbReference type="PANTHER" id="PTHR11008:SF9">
    <property type="entry name" value="PROTEIN TAKEOUT-LIKE PROTEIN"/>
    <property type="match status" value="1"/>
</dbReference>
<dbReference type="OrthoDB" id="7969776at2759"/>
<feature type="signal peptide" evidence="1">
    <location>
        <begin position="1"/>
        <end position="15"/>
    </location>
</feature>
<sequence>MKLLLVIALCGFVTAAPNVQKHEVIVVDNLPNEIENQNWMVDILINQLINIIRSFINNGIGIIGIPPLDPLTLDNFHLNIPAGLINLDLQLENIIVAGLGSFVVHKMKLDLKDLSFDVDVSVPRLEIEAGLYNLTGDLLTAIPIYGEGKAEFIVEDFRIKAKFFLKQSDDEKSVIIDRIEGATFEIPSFKSNLDGAIGGGDIDAIVNAIVEEVLVDYVIRFRGAISNIATLLVVVIGNPILELFDTWQFIASLLPRA</sequence>
<dbReference type="Pfam" id="PF06585">
    <property type="entry name" value="JHBP"/>
    <property type="match status" value="1"/>
</dbReference>
<dbReference type="PANTHER" id="PTHR11008">
    <property type="entry name" value="PROTEIN TAKEOUT-LIKE PROTEIN"/>
    <property type="match status" value="1"/>
</dbReference>
<dbReference type="InterPro" id="IPR038606">
    <property type="entry name" value="To_sf"/>
</dbReference>
<dbReference type="AlphaFoldDB" id="A0A8B8HKE3"/>
<evidence type="ECO:0000313" key="2">
    <source>
        <dbReference type="Proteomes" id="UP001652626"/>
    </source>
</evidence>
<protein>
    <submittedName>
        <fullName evidence="3">Uncharacterized protein LOC113392675</fullName>
    </submittedName>
</protein>
<feature type="chain" id="PRO_5046607031" evidence="1">
    <location>
        <begin position="16"/>
        <end position="257"/>
    </location>
</feature>
<keyword evidence="1" id="KW-0732">Signal</keyword>